<feature type="region of interest" description="Disordered" evidence="1">
    <location>
        <begin position="339"/>
        <end position="400"/>
    </location>
</feature>
<sequence length="675" mass="73891">MVGFFKRILSLGSKKNSKRKQSQAARSNNWVDEVGAQVNPPQASDEDNEIAANLLLRSSSARYAVVAETDYTTLPPLPHPINNAISTPVESTSSLPSPSVARSGTYIVKVHPRQRHSSTDFPIVSHATVEEPNTPQHHRRSQTTGEDSTHLQGLRRDPSVASLLDLYDEHGHLPIEAFSNTPPREGRAQKQRTGSTLRELLGKPENGQRHNTSSSFEGDISWAERFLGEANSAASSVSSLILQTPNDLGSRFSDSLMISDHPHDSTFVSNHDLSTSSFLDNPAISSMEVELSAATEISQALDSPHVTENPYQQSSQEPKTPRRASEVFGFLTEKRKSRPLKEALITPAPGLTSTSSDEASSDSPVLSRFSVSSSERRASMSAASDTTSNKISKPDDLDPLESVFHQRPVSRHSHHDDPSCYVDGQSYLYSDQVSQNLSDDVRKVRVILTAPTKVIVTAATPLADTADRPTSRMSRGPRSGQRRRSRSSLKGQEIRQGLAERSNSTNSSDLFTPIPSRPMKLRRSSASLSSTHTDSGAAHAHAHSQTHTSTSRHSEKESRSKNRRHGSTKSLMSAVLDKENSYKNTLGLGVTPELPFTPIRSHSSSRSSLLRAAVTPASFRPPRGMTPSPASSSELSPVGKMMMMDVRRQKSRSMKEAQEKEARAQREGVSGRRRH</sequence>
<gene>
    <name evidence="2" type="ORF">F5878DRAFT_200664</name>
</gene>
<dbReference type="EMBL" id="MU805963">
    <property type="protein sequence ID" value="KAJ3843968.1"/>
    <property type="molecule type" value="Genomic_DNA"/>
</dbReference>
<feature type="region of interest" description="Disordered" evidence="1">
    <location>
        <begin position="174"/>
        <end position="215"/>
    </location>
</feature>
<evidence type="ECO:0000313" key="3">
    <source>
        <dbReference type="Proteomes" id="UP001163846"/>
    </source>
</evidence>
<feature type="region of interest" description="Disordered" evidence="1">
    <location>
        <begin position="302"/>
        <end position="324"/>
    </location>
</feature>
<reference evidence="2" key="1">
    <citation type="submission" date="2022-08" db="EMBL/GenBank/DDBJ databases">
        <authorList>
            <consortium name="DOE Joint Genome Institute"/>
            <person name="Min B."/>
            <person name="Riley R."/>
            <person name="Sierra-Patev S."/>
            <person name="Naranjo-Ortiz M."/>
            <person name="Looney B."/>
            <person name="Konkel Z."/>
            <person name="Slot J.C."/>
            <person name="Sakamoto Y."/>
            <person name="Steenwyk J.L."/>
            <person name="Rokas A."/>
            <person name="Carro J."/>
            <person name="Camarero S."/>
            <person name="Ferreira P."/>
            <person name="Molpeceres G."/>
            <person name="Ruiz-Duenas F.J."/>
            <person name="Serrano A."/>
            <person name="Henrissat B."/>
            <person name="Drula E."/>
            <person name="Hughes K.W."/>
            <person name="Mata J.L."/>
            <person name="Ishikawa N.K."/>
            <person name="Vargas-Isla R."/>
            <person name="Ushijima S."/>
            <person name="Smith C.A."/>
            <person name="Ahrendt S."/>
            <person name="Andreopoulos W."/>
            <person name="He G."/>
            <person name="Labutti K."/>
            <person name="Lipzen A."/>
            <person name="Ng V."/>
            <person name="Sandor L."/>
            <person name="Barry K."/>
            <person name="Martinez A.T."/>
            <person name="Xiao Y."/>
            <person name="Gibbons J.G."/>
            <person name="Terashima K."/>
            <person name="Hibbett D.S."/>
            <person name="Grigoriev I.V."/>
        </authorList>
    </citation>
    <scope>NUCLEOTIDE SEQUENCE</scope>
    <source>
        <strain evidence="2">TFB9207</strain>
    </source>
</reference>
<feature type="region of interest" description="Disordered" evidence="1">
    <location>
        <begin position="13"/>
        <end position="34"/>
    </location>
</feature>
<evidence type="ECO:0000313" key="2">
    <source>
        <dbReference type="EMBL" id="KAJ3843968.1"/>
    </source>
</evidence>
<organism evidence="2 3">
    <name type="scientific">Lentinula raphanica</name>
    <dbReference type="NCBI Taxonomy" id="153919"/>
    <lineage>
        <taxon>Eukaryota</taxon>
        <taxon>Fungi</taxon>
        <taxon>Dikarya</taxon>
        <taxon>Basidiomycota</taxon>
        <taxon>Agaricomycotina</taxon>
        <taxon>Agaricomycetes</taxon>
        <taxon>Agaricomycetidae</taxon>
        <taxon>Agaricales</taxon>
        <taxon>Marasmiineae</taxon>
        <taxon>Omphalotaceae</taxon>
        <taxon>Lentinula</taxon>
    </lineage>
</organism>
<dbReference type="Proteomes" id="UP001163846">
    <property type="component" value="Unassembled WGS sequence"/>
</dbReference>
<evidence type="ECO:0000256" key="1">
    <source>
        <dbReference type="SAM" id="MobiDB-lite"/>
    </source>
</evidence>
<keyword evidence="3" id="KW-1185">Reference proteome</keyword>
<accession>A0AA38PJ85</accession>
<feature type="compositionally biased region" description="Low complexity" evidence="1">
    <location>
        <begin position="524"/>
        <end position="551"/>
    </location>
</feature>
<dbReference type="AlphaFoldDB" id="A0AA38PJ85"/>
<feature type="compositionally biased region" description="Basic and acidic residues" evidence="1">
    <location>
        <begin position="645"/>
        <end position="675"/>
    </location>
</feature>
<feature type="region of interest" description="Disordered" evidence="1">
    <location>
        <begin position="461"/>
        <end position="570"/>
    </location>
</feature>
<feature type="compositionally biased region" description="Polar residues" evidence="1">
    <location>
        <begin position="309"/>
        <end position="318"/>
    </location>
</feature>
<feature type="compositionally biased region" description="Low complexity" evidence="1">
    <location>
        <begin position="352"/>
        <end position="384"/>
    </location>
</feature>
<feature type="compositionally biased region" description="Polar residues" evidence="1">
    <location>
        <begin position="501"/>
        <end position="510"/>
    </location>
</feature>
<protein>
    <submittedName>
        <fullName evidence="2">Uncharacterized protein</fullName>
    </submittedName>
</protein>
<feature type="region of interest" description="Disordered" evidence="1">
    <location>
        <begin position="617"/>
        <end position="675"/>
    </location>
</feature>
<comment type="caution">
    <text evidence="2">The sequence shown here is derived from an EMBL/GenBank/DDBJ whole genome shotgun (WGS) entry which is preliminary data.</text>
</comment>
<proteinExistence type="predicted"/>
<feature type="region of interest" description="Disordered" evidence="1">
    <location>
        <begin position="128"/>
        <end position="156"/>
    </location>
</feature>
<name>A0AA38PJ85_9AGAR</name>